<dbReference type="PANTHER" id="PTHR23072:SF0">
    <property type="entry name" value="GPI ETHANOLAMINE PHOSPHATE TRANSFERASE 2"/>
    <property type="match status" value="1"/>
</dbReference>
<evidence type="ECO:0000256" key="9">
    <source>
        <dbReference type="ARBA" id="ARBA00023136"/>
    </source>
</evidence>
<keyword evidence="4" id="KW-0337">GPI-anchor biosynthesis</keyword>
<keyword evidence="14" id="KW-1185">Reference proteome</keyword>
<evidence type="ECO:0000313" key="13">
    <source>
        <dbReference type="EMBL" id="CAG9137087.1"/>
    </source>
</evidence>
<accession>A0A8S4GBJ6</accession>
<feature type="transmembrane region" description="Helical" evidence="11">
    <location>
        <begin position="588"/>
        <end position="612"/>
    </location>
</feature>
<dbReference type="SUPFAM" id="SSF53649">
    <property type="entry name" value="Alkaline phosphatase-like"/>
    <property type="match status" value="1"/>
</dbReference>
<organism evidence="13 14">
    <name type="scientific">Plutella xylostella</name>
    <name type="common">Diamondback moth</name>
    <name type="synonym">Plutella maculipennis</name>
    <dbReference type="NCBI Taxonomy" id="51655"/>
    <lineage>
        <taxon>Eukaryota</taxon>
        <taxon>Metazoa</taxon>
        <taxon>Ecdysozoa</taxon>
        <taxon>Arthropoda</taxon>
        <taxon>Hexapoda</taxon>
        <taxon>Insecta</taxon>
        <taxon>Pterygota</taxon>
        <taxon>Neoptera</taxon>
        <taxon>Endopterygota</taxon>
        <taxon>Lepidoptera</taxon>
        <taxon>Glossata</taxon>
        <taxon>Ditrysia</taxon>
        <taxon>Yponomeutoidea</taxon>
        <taxon>Plutellidae</taxon>
        <taxon>Plutella</taxon>
    </lineage>
</organism>
<dbReference type="InterPro" id="IPR037674">
    <property type="entry name" value="PIG-G_N"/>
</dbReference>
<feature type="transmembrane region" description="Helical" evidence="11">
    <location>
        <begin position="12"/>
        <end position="30"/>
    </location>
</feature>
<name>A0A8S4GBJ6_PLUXY</name>
<gene>
    <name evidence="13" type="ORF">PLXY2_LOCUS15342</name>
</gene>
<feature type="transmembrane region" description="Helical" evidence="11">
    <location>
        <begin position="563"/>
        <end position="582"/>
    </location>
</feature>
<feature type="transmembrane region" description="Helical" evidence="11">
    <location>
        <begin position="488"/>
        <end position="512"/>
    </location>
</feature>
<evidence type="ECO:0000256" key="6">
    <source>
        <dbReference type="ARBA" id="ARBA00022692"/>
    </source>
</evidence>
<proteinExistence type="inferred from homology"/>
<evidence type="ECO:0000256" key="1">
    <source>
        <dbReference type="ARBA" id="ARBA00004477"/>
    </source>
</evidence>
<dbReference type="PANTHER" id="PTHR23072">
    <property type="entry name" value="PHOSPHATIDYLINOSITOL GLYCAN-RELATED"/>
    <property type="match status" value="1"/>
</dbReference>
<evidence type="ECO:0000256" key="8">
    <source>
        <dbReference type="ARBA" id="ARBA00022989"/>
    </source>
</evidence>
<keyword evidence="6 11" id="KW-0812">Transmembrane</keyword>
<evidence type="ECO:0000256" key="11">
    <source>
        <dbReference type="SAM" id="Phobius"/>
    </source>
</evidence>
<feature type="transmembrane region" description="Helical" evidence="11">
    <location>
        <begin position="751"/>
        <end position="771"/>
    </location>
</feature>
<comment type="pathway">
    <text evidence="2">Glycolipid biosynthesis; glycosylphosphatidylinositol-anchor biosynthesis.</text>
</comment>
<keyword evidence="9 11" id="KW-0472">Membrane</keyword>
<dbReference type="GO" id="GO:0005789">
    <property type="term" value="C:endoplasmic reticulum membrane"/>
    <property type="evidence" value="ECO:0007669"/>
    <property type="project" value="UniProtKB-SubCell"/>
</dbReference>
<keyword evidence="10" id="KW-0325">Glycoprotein</keyword>
<reference evidence="13" key="1">
    <citation type="submission" date="2020-11" db="EMBL/GenBank/DDBJ databases">
        <authorList>
            <person name="Whiteford S."/>
        </authorList>
    </citation>
    <scope>NUCLEOTIDE SEQUENCE</scope>
</reference>
<dbReference type="EMBL" id="CAJHNJ030000184">
    <property type="protein sequence ID" value="CAG9137087.1"/>
    <property type="molecule type" value="Genomic_DNA"/>
</dbReference>
<keyword evidence="7" id="KW-0256">Endoplasmic reticulum</keyword>
<comment type="subcellular location">
    <subcellularLocation>
        <location evidence="1">Endoplasmic reticulum membrane</location>
        <topology evidence="1">Multi-pass membrane protein</topology>
    </subcellularLocation>
</comment>
<dbReference type="CDD" id="cd16024">
    <property type="entry name" value="GPI_EPT_2"/>
    <property type="match status" value="1"/>
</dbReference>
<dbReference type="Pfam" id="PF01663">
    <property type="entry name" value="Phosphodiest"/>
    <property type="match status" value="1"/>
</dbReference>
<comment type="similarity">
    <text evidence="3">Belongs to the PIGG/PIGN/PIGO family. PIGG subfamily.</text>
</comment>
<dbReference type="InterPro" id="IPR017850">
    <property type="entry name" value="Alkaline_phosphatase_core_sf"/>
</dbReference>
<keyword evidence="8 11" id="KW-1133">Transmembrane helix</keyword>
<keyword evidence="5" id="KW-0808">Transferase</keyword>
<evidence type="ECO:0000259" key="12">
    <source>
        <dbReference type="Pfam" id="PF19316"/>
    </source>
</evidence>
<dbReference type="InterPro" id="IPR002591">
    <property type="entry name" value="Phosphodiest/P_Trfase"/>
</dbReference>
<evidence type="ECO:0000256" key="4">
    <source>
        <dbReference type="ARBA" id="ARBA00022502"/>
    </source>
</evidence>
<dbReference type="GO" id="GO:0051267">
    <property type="term" value="F:CP2 mannose-ethanolamine phosphotransferase activity"/>
    <property type="evidence" value="ECO:0007669"/>
    <property type="project" value="TreeGrafter"/>
</dbReference>
<sequence>MLSTLQHRWTGFYLLLMALAALSLFLYGYFPIKYHTGQISRRNHLPTSINGVPIDGQQVYNPGETSVILMVIDGLRYDFVTEEYMPFTGQLLKNKSACVYVSVAEPPTVTMPRIKSPERKVEKAQWRRTINFWRDIFAMMTGSISTFADVALNFGAPAVTGDSVLRVAQSRKKKSVMYGDDTWLRLFPGMWAESDGTTSFYVTDYTEVDNNVTRHLDKVLTPDEKNKPTFDFLVFHYLGLDHIGHLEGARSPKIKPKLIEMDEVVKKIYKEMSKWDRTGVLFVCGDHGMRDAGGHGGASSSEVLVPLVVAKTNDYLCPYDNGRGPYVAQVDLAPSIAWLLDSPIPGDSTGRVLPSLLPRDTLQQLYLLHYVAAHNARAVALQLGQTPKEKEFYKQYERAQAQFAHYLTTKQESAAKIAKEFYEQALTEMSKYLTESTVEFDMFAIVSALVVLYAVTVALVCVTLYSLQTEERRRHSVTRHLHRRTQAGALVAFVIVLCVALFTLTVACAISESKSNLCSYDPNWIPVFIAIAAGLTFTFFLIKTAIENDFDLNVLKDLNAIDYLLIGGTVFHAWSFLGTSFIEEEHMTWYFFWNTLMFFVLIRTVVVVVMYLSKKLLGATEVQEKPHLEERMSAGISIMPKWVALIALHRYLRTMNQTGDRWLFLPDTADWLNAPENSDYLQAHVIVGTLLTAVICLRNVKFTNNSMYLQSLLTILSTICIFCYRLASKSVDPTATFIDIQSWDTVDIVNVFWALLIIQTMLEISSFIGLLKPFTGKAGHPNFEPVNNKQFVYIKPKAKTEDYVYGTDDDEPFNCSEVKMNLACSLTHLMYNHMMLIIILLMRPHNVIMVPSIYVTCQLTSECLDHKLLDSRPGRKTEALDVLSRTLAHIWIGYVFFFYQGNSNSLASVDLSAGYVGLRDYCAARVALRMGLHAHAAPAHAGAALLAAAARGRHYTSVSLGSAGCGGLRDYCAARVALRMGLHAHAAAARGRHYQRYLKSLWQISNILALQRVYQVCVYAAIATAFRHHLFVWTVFSPKLLYDFVATVFTAQALFTIVNIILVTNWTNVVAKAVATKSRL</sequence>
<dbReference type="Gene3D" id="3.40.720.10">
    <property type="entry name" value="Alkaline Phosphatase, subunit A"/>
    <property type="match status" value="2"/>
</dbReference>
<evidence type="ECO:0000256" key="3">
    <source>
        <dbReference type="ARBA" id="ARBA00005315"/>
    </source>
</evidence>
<comment type="caution">
    <text evidence="13">The sequence shown here is derived from an EMBL/GenBank/DDBJ whole genome shotgun (WGS) entry which is preliminary data.</text>
</comment>
<feature type="transmembrane region" description="Helical" evidence="11">
    <location>
        <begin position="524"/>
        <end position="542"/>
    </location>
</feature>
<evidence type="ECO:0000256" key="5">
    <source>
        <dbReference type="ARBA" id="ARBA00022679"/>
    </source>
</evidence>
<feature type="domain" description="GPI ethanolamine phosphate transferase 2 C-terminal" evidence="12">
    <location>
        <begin position="828"/>
        <end position="1055"/>
    </location>
</feature>
<dbReference type="AlphaFoldDB" id="A0A8S4GBJ6"/>
<feature type="transmembrane region" description="Helical" evidence="11">
    <location>
        <begin position="1048"/>
        <end position="1071"/>
    </location>
</feature>
<evidence type="ECO:0000256" key="10">
    <source>
        <dbReference type="ARBA" id="ARBA00023180"/>
    </source>
</evidence>
<dbReference type="InterPro" id="IPR039527">
    <property type="entry name" value="PIGG/GPI7"/>
</dbReference>
<evidence type="ECO:0000256" key="7">
    <source>
        <dbReference type="ARBA" id="ARBA00022824"/>
    </source>
</evidence>
<evidence type="ECO:0000256" key="2">
    <source>
        <dbReference type="ARBA" id="ARBA00004687"/>
    </source>
</evidence>
<feature type="transmembrane region" description="Helical" evidence="11">
    <location>
        <begin position="442"/>
        <end position="467"/>
    </location>
</feature>
<feature type="transmembrane region" description="Helical" evidence="11">
    <location>
        <begin position="707"/>
        <end position="727"/>
    </location>
</feature>
<protein>
    <submittedName>
        <fullName evidence="13">(diamondback moth) hypothetical protein</fullName>
    </submittedName>
</protein>
<dbReference type="GO" id="GO:0006506">
    <property type="term" value="P:GPI anchor biosynthetic process"/>
    <property type="evidence" value="ECO:0007669"/>
    <property type="project" value="UniProtKB-KW"/>
</dbReference>
<dbReference type="InterPro" id="IPR045687">
    <property type="entry name" value="PIGG/GPI7_C"/>
</dbReference>
<dbReference type="Pfam" id="PF19316">
    <property type="entry name" value="PIGO_PIGG"/>
    <property type="match status" value="1"/>
</dbReference>
<evidence type="ECO:0000313" key="14">
    <source>
        <dbReference type="Proteomes" id="UP000653454"/>
    </source>
</evidence>
<dbReference type="Proteomes" id="UP000653454">
    <property type="component" value="Unassembled WGS sequence"/>
</dbReference>